<proteinExistence type="predicted"/>
<sequence>MKRSVVLDQIRRRLPLKCADVFIRYVLEGKWLQTKTLPELGSREYFDWF</sequence>
<evidence type="ECO:0000313" key="4">
    <source>
        <dbReference type="Proteomes" id="UP000046373"/>
    </source>
</evidence>
<keyword evidence="3" id="KW-1185">Reference proteome</keyword>
<accession>A0A090F6J2</accession>
<organism evidence="2 4">
    <name type="scientific">Mesorhizobium plurifarium</name>
    <dbReference type="NCBI Taxonomy" id="69974"/>
    <lineage>
        <taxon>Bacteria</taxon>
        <taxon>Pseudomonadati</taxon>
        <taxon>Pseudomonadota</taxon>
        <taxon>Alphaproteobacteria</taxon>
        <taxon>Hyphomicrobiales</taxon>
        <taxon>Phyllobacteriaceae</taxon>
        <taxon>Mesorhizobium</taxon>
    </lineage>
</organism>
<dbReference type="EMBL" id="CCNB01000018">
    <property type="protein sequence ID" value="CDX39405.1"/>
    <property type="molecule type" value="Genomic_DNA"/>
</dbReference>
<dbReference type="AlphaFoldDB" id="A0A090F6J2"/>
<name>A0A090F6J2_MESPL</name>
<reference evidence="2 4" key="1">
    <citation type="submission" date="2014-08" db="EMBL/GenBank/DDBJ databases">
        <authorList>
            <person name="Moulin Lionel"/>
        </authorList>
    </citation>
    <scope>NUCLEOTIDE SEQUENCE [LARGE SCALE GENOMIC DNA]</scope>
</reference>
<dbReference type="Proteomes" id="UP000046373">
    <property type="component" value="Unassembled WGS sequence"/>
</dbReference>
<dbReference type="EMBL" id="CCMZ01000025">
    <property type="protein sequence ID" value="CDX20450.1"/>
    <property type="molecule type" value="Genomic_DNA"/>
</dbReference>
<evidence type="ECO:0000313" key="3">
    <source>
        <dbReference type="Proteomes" id="UP000045285"/>
    </source>
</evidence>
<dbReference type="Proteomes" id="UP000045285">
    <property type="component" value="Unassembled WGS sequence"/>
</dbReference>
<reference evidence="3" key="2">
    <citation type="submission" date="2014-08" db="EMBL/GenBank/DDBJ databases">
        <authorList>
            <person name="Moulin L."/>
        </authorList>
    </citation>
    <scope>NUCLEOTIDE SEQUENCE [LARGE SCALE GENOMIC DNA]</scope>
</reference>
<evidence type="ECO:0000313" key="2">
    <source>
        <dbReference type="EMBL" id="CDX39405.1"/>
    </source>
</evidence>
<gene>
    <name evidence="1" type="ORF">MPL3356_310156</name>
    <name evidence="2" type="ORF">MPLDJ20_250094</name>
</gene>
<protein>
    <submittedName>
        <fullName evidence="2">Uncharacterized protein</fullName>
    </submittedName>
</protein>
<evidence type="ECO:0000313" key="1">
    <source>
        <dbReference type="EMBL" id="CDX20450.1"/>
    </source>
</evidence>